<sequence length="66" mass="7896">MPISKRKRQSREASKASADKRKAIQREKYICELNQILMQMDDNELQLIYQHMVQPTNHQNENKTTH</sequence>
<name>A0ACA9SX90_9GLOM</name>
<organism evidence="1 2">
    <name type="scientific">Racocetra persica</name>
    <dbReference type="NCBI Taxonomy" id="160502"/>
    <lineage>
        <taxon>Eukaryota</taxon>
        <taxon>Fungi</taxon>
        <taxon>Fungi incertae sedis</taxon>
        <taxon>Mucoromycota</taxon>
        <taxon>Glomeromycotina</taxon>
        <taxon>Glomeromycetes</taxon>
        <taxon>Diversisporales</taxon>
        <taxon>Gigasporaceae</taxon>
        <taxon>Racocetra</taxon>
    </lineage>
</organism>
<comment type="caution">
    <text evidence="1">The sequence shown here is derived from an EMBL/GenBank/DDBJ whole genome shotgun (WGS) entry which is preliminary data.</text>
</comment>
<dbReference type="EMBL" id="CAJVQC010176287">
    <property type="protein sequence ID" value="CAG8851449.1"/>
    <property type="molecule type" value="Genomic_DNA"/>
</dbReference>
<evidence type="ECO:0000313" key="1">
    <source>
        <dbReference type="EMBL" id="CAG8851449.1"/>
    </source>
</evidence>
<feature type="non-terminal residue" evidence="1">
    <location>
        <position position="66"/>
    </location>
</feature>
<accession>A0ACA9SX90</accession>
<keyword evidence="2" id="KW-1185">Reference proteome</keyword>
<protein>
    <submittedName>
        <fullName evidence="1">17645_t:CDS:1</fullName>
    </submittedName>
</protein>
<gene>
    <name evidence="1" type="ORF">RPERSI_LOCUS36569</name>
</gene>
<reference evidence="1" key="1">
    <citation type="submission" date="2021-06" db="EMBL/GenBank/DDBJ databases">
        <authorList>
            <person name="Kallberg Y."/>
            <person name="Tangrot J."/>
            <person name="Rosling A."/>
        </authorList>
    </citation>
    <scope>NUCLEOTIDE SEQUENCE</scope>
    <source>
        <strain evidence="1">MA461A</strain>
    </source>
</reference>
<evidence type="ECO:0000313" key="2">
    <source>
        <dbReference type="Proteomes" id="UP000789920"/>
    </source>
</evidence>
<dbReference type="Proteomes" id="UP000789920">
    <property type="component" value="Unassembled WGS sequence"/>
</dbReference>
<proteinExistence type="predicted"/>